<keyword evidence="8" id="KW-0732">Signal</keyword>
<evidence type="ECO:0000256" key="6">
    <source>
        <dbReference type="PIRSR" id="PIRSR000137-1"/>
    </source>
</evidence>
<evidence type="ECO:0000313" key="10">
    <source>
        <dbReference type="EMBL" id="PWN38534.1"/>
    </source>
</evidence>
<dbReference type="Pfam" id="PF00732">
    <property type="entry name" value="GMC_oxred_N"/>
    <property type="match status" value="1"/>
</dbReference>
<evidence type="ECO:0000256" key="3">
    <source>
        <dbReference type="ARBA" id="ARBA00022630"/>
    </source>
</evidence>
<feature type="binding site" evidence="7">
    <location>
        <begin position="136"/>
        <end position="139"/>
    </location>
    <ligand>
        <name>FAD</name>
        <dbReference type="ChEBI" id="CHEBI:57692"/>
    </ligand>
</feature>
<dbReference type="PANTHER" id="PTHR11552:SF201">
    <property type="entry name" value="GLUCOSE-METHANOL-CHOLINE OXIDOREDUCTASE N-TERMINAL DOMAIN-CONTAINING PROTEIN"/>
    <property type="match status" value="1"/>
</dbReference>
<evidence type="ECO:0000256" key="8">
    <source>
        <dbReference type="SAM" id="SignalP"/>
    </source>
</evidence>
<dbReference type="PROSITE" id="PS00624">
    <property type="entry name" value="GMC_OXRED_2"/>
    <property type="match status" value="1"/>
</dbReference>
<gene>
    <name evidence="10" type="ORF">FA14DRAFT_143625</name>
</gene>
<dbReference type="Gene3D" id="3.30.560.10">
    <property type="entry name" value="Glucose Oxidase, domain 3"/>
    <property type="match status" value="1"/>
</dbReference>
<evidence type="ECO:0000256" key="2">
    <source>
        <dbReference type="ARBA" id="ARBA00010790"/>
    </source>
</evidence>
<dbReference type="InterPro" id="IPR000172">
    <property type="entry name" value="GMC_OxRdtase_N"/>
</dbReference>
<evidence type="ECO:0000256" key="5">
    <source>
        <dbReference type="ARBA" id="ARBA00023002"/>
    </source>
</evidence>
<evidence type="ECO:0000259" key="9">
    <source>
        <dbReference type="PROSITE" id="PS00624"/>
    </source>
</evidence>
<dbReference type="SUPFAM" id="SSF54373">
    <property type="entry name" value="FAD-linked reductases, C-terminal domain"/>
    <property type="match status" value="1"/>
</dbReference>
<feature type="active site" description="Proton donor" evidence="6">
    <location>
        <position position="565"/>
    </location>
</feature>
<reference evidence="10 11" key="1">
    <citation type="journal article" date="2018" name="Mol. Biol. Evol.">
        <title>Broad Genomic Sampling Reveals a Smut Pathogenic Ancestry of the Fungal Clade Ustilaginomycotina.</title>
        <authorList>
            <person name="Kijpornyongpan T."/>
            <person name="Mondo S.J."/>
            <person name="Barry K."/>
            <person name="Sandor L."/>
            <person name="Lee J."/>
            <person name="Lipzen A."/>
            <person name="Pangilinan J."/>
            <person name="LaButti K."/>
            <person name="Hainaut M."/>
            <person name="Henrissat B."/>
            <person name="Grigoriev I.V."/>
            <person name="Spatafora J.W."/>
            <person name="Aime M.C."/>
        </authorList>
    </citation>
    <scope>NUCLEOTIDE SEQUENCE [LARGE SCALE GENOMIC DNA]</scope>
    <source>
        <strain evidence="10 11">MCA 3882</strain>
    </source>
</reference>
<dbReference type="OrthoDB" id="269227at2759"/>
<evidence type="ECO:0000256" key="1">
    <source>
        <dbReference type="ARBA" id="ARBA00001974"/>
    </source>
</evidence>
<feature type="chain" id="PRO_5016278121" evidence="8">
    <location>
        <begin position="22"/>
        <end position="630"/>
    </location>
</feature>
<evidence type="ECO:0000256" key="7">
    <source>
        <dbReference type="PIRSR" id="PIRSR000137-2"/>
    </source>
</evidence>
<keyword evidence="4 7" id="KW-0274">FAD</keyword>
<dbReference type="InParanoid" id="A0A316VML9"/>
<dbReference type="Proteomes" id="UP000245771">
    <property type="component" value="Unassembled WGS sequence"/>
</dbReference>
<dbReference type="AlphaFoldDB" id="A0A316VML9"/>
<dbReference type="InterPro" id="IPR007867">
    <property type="entry name" value="GMC_OxRtase_C"/>
</dbReference>
<keyword evidence="3" id="KW-0285">Flavoprotein</keyword>
<dbReference type="GeneID" id="37018997"/>
<dbReference type="PANTHER" id="PTHR11552">
    <property type="entry name" value="GLUCOSE-METHANOL-CHOLINE GMC OXIDOREDUCTASE"/>
    <property type="match status" value="1"/>
</dbReference>
<dbReference type="InterPro" id="IPR012132">
    <property type="entry name" value="GMC_OxRdtase"/>
</dbReference>
<feature type="signal peptide" evidence="8">
    <location>
        <begin position="1"/>
        <end position="21"/>
    </location>
</feature>
<protein>
    <submittedName>
        <fullName evidence="10">Alcohol oxidase</fullName>
    </submittedName>
</protein>
<evidence type="ECO:0000313" key="11">
    <source>
        <dbReference type="Proteomes" id="UP000245771"/>
    </source>
</evidence>
<dbReference type="Gene3D" id="3.50.50.60">
    <property type="entry name" value="FAD/NAD(P)-binding domain"/>
    <property type="match status" value="1"/>
</dbReference>
<proteinExistence type="inferred from homology"/>
<keyword evidence="5" id="KW-0560">Oxidoreductase</keyword>
<dbReference type="PIRSF" id="PIRSF000137">
    <property type="entry name" value="Alcohol_oxidase"/>
    <property type="match status" value="1"/>
</dbReference>
<sequence>MKSLFLFNVIIHTFYLTSVLALPLNQARRSTSPDFNACIINDAKTFAETNFTHLVIGGGTAGLAVATRLSEIQTNLVGVIEAGSKGFDDPINLIPGRFGANLKTQYDWNYTTSSSGQDRSIAWPRGHVLGGSSVLNFLVWDRASKAEYDAWEEMGNEGWNWQMMDKYMRKAEMFTSTQNTIQGDNTQLGDKGPVKISLPQYISNQVKYWIPALQSIGLKENSAPLSGDNLGVSIQPSDIDPTLQIRQSSPVAYLQSNKHRSNLKILVSTVADKIVLEKSTSDPTLLTAHGATFSSGGHTYTVRASEEVIVSGGSVNTPKLLELSGIGNIKVLQAAGVKQLIDLPGVGENLQDHTYTSVAYELKEGQVTLDTLRFNTTFSTEQEKLRAAGKPSILGTAVPAIGYLTLPQLIPDTGKLASIIQSARTFVAATTYPFKKTLVKQLEYLTQHLDVSAQMEVVGINGFYSTTGTPGQRKAYMTLLAAQQHLLSRGSIHITSSDPSLSPSIRPNYFHAPFDLDVSTFGTQYLRKIGNSPAYSDAFVKSEAIPGLQADIHEYTRTTFASEYHPIGTTSMLPRKDGGVVDTKLKVYGTSNLRVVDASIIPLHLSAHIQATVYGIAEYAADIIKEEACP</sequence>
<dbReference type="EMBL" id="KZ819602">
    <property type="protein sequence ID" value="PWN38534.1"/>
    <property type="molecule type" value="Genomic_DNA"/>
</dbReference>
<dbReference type="GO" id="GO:0050660">
    <property type="term" value="F:flavin adenine dinucleotide binding"/>
    <property type="evidence" value="ECO:0007669"/>
    <property type="project" value="InterPro"/>
</dbReference>
<comment type="cofactor">
    <cofactor evidence="1 7">
        <name>FAD</name>
        <dbReference type="ChEBI" id="CHEBI:57692"/>
    </cofactor>
</comment>
<accession>A0A316VML9</accession>
<dbReference type="STRING" id="1280837.A0A316VML9"/>
<evidence type="ECO:0000256" key="4">
    <source>
        <dbReference type="ARBA" id="ARBA00022827"/>
    </source>
</evidence>
<keyword evidence="11" id="KW-1185">Reference proteome</keyword>
<feature type="domain" description="Glucose-methanol-choline oxidoreductase N-terminal" evidence="9">
    <location>
        <begin position="313"/>
        <end position="327"/>
    </location>
</feature>
<feature type="active site" description="Proton acceptor" evidence="6">
    <location>
        <position position="608"/>
    </location>
</feature>
<dbReference type="SUPFAM" id="SSF51905">
    <property type="entry name" value="FAD/NAD(P)-binding domain"/>
    <property type="match status" value="1"/>
</dbReference>
<dbReference type="RefSeq" id="XP_025358836.1">
    <property type="nucleotide sequence ID" value="XM_025497216.1"/>
</dbReference>
<name>A0A316VML9_9BASI</name>
<dbReference type="Pfam" id="PF05199">
    <property type="entry name" value="GMC_oxred_C"/>
    <property type="match status" value="1"/>
</dbReference>
<dbReference type="InterPro" id="IPR036188">
    <property type="entry name" value="FAD/NAD-bd_sf"/>
</dbReference>
<comment type="similarity">
    <text evidence="2">Belongs to the GMC oxidoreductase family.</text>
</comment>
<feature type="binding site" evidence="7">
    <location>
        <position position="128"/>
    </location>
    <ligand>
        <name>FAD</name>
        <dbReference type="ChEBI" id="CHEBI:57692"/>
    </ligand>
</feature>
<organism evidence="10 11">
    <name type="scientific">Meira miltonrushii</name>
    <dbReference type="NCBI Taxonomy" id="1280837"/>
    <lineage>
        <taxon>Eukaryota</taxon>
        <taxon>Fungi</taxon>
        <taxon>Dikarya</taxon>
        <taxon>Basidiomycota</taxon>
        <taxon>Ustilaginomycotina</taxon>
        <taxon>Exobasidiomycetes</taxon>
        <taxon>Exobasidiales</taxon>
        <taxon>Brachybasidiaceae</taxon>
        <taxon>Meira</taxon>
    </lineage>
</organism>
<dbReference type="GO" id="GO:0016614">
    <property type="term" value="F:oxidoreductase activity, acting on CH-OH group of donors"/>
    <property type="evidence" value="ECO:0007669"/>
    <property type="project" value="InterPro"/>
</dbReference>